<dbReference type="GO" id="GO:0008168">
    <property type="term" value="F:methyltransferase activity"/>
    <property type="evidence" value="ECO:0007669"/>
    <property type="project" value="UniProtKB-KW"/>
</dbReference>
<accession>Q025Z9</accession>
<feature type="domain" description="Methyltransferase" evidence="1">
    <location>
        <begin position="62"/>
        <end position="160"/>
    </location>
</feature>
<dbReference type="eggNOG" id="COG2226">
    <property type="taxonomic scope" value="Bacteria"/>
</dbReference>
<dbReference type="KEGG" id="sus:Acid_2180"/>
<keyword evidence="2" id="KW-0808">Transferase</keyword>
<dbReference type="STRING" id="234267.Acid_2180"/>
<evidence type="ECO:0000313" key="2">
    <source>
        <dbReference type="EMBL" id="ABJ83170.1"/>
    </source>
</evidence>
<proteinExistence type="predicted"/>
<gene>
    <name evidence="2" type="ordered locus">Acid_2180</name>
</gene>
<protein>
    <submittedName>
        <fullName evidence="2">Methyltransferase type 11</fullName>
    </submittedName>
</protein>
<dbReference type="PANTHER" id="PTHR42912">
    <property type="entry name" value="METHYLTRANSFERASE"/>
    <property type="match status" value="1"/>
</dbReference>
<dbReference type="InParanoid" id="Q025Z9"/>
<dbReference type="EMBL" id="CP000473">
    <property type="protein sequence ID" value="ABJ83170.1"/>
    <property type="molecule type" value="Genomic_DNA"/>
</dbReference>
<dbReference type="Pfam" id="PF13649">
    <property type="entry name" value="Methyltransf_25"/>
    <property type="match status" value="1"/>
</dbReference>
<keyword evidence="2" id="KW-0489">Methyltransferase</keyword>
<name>Q025Z9_SOLUE</name>
<sequence length="228" mass="25573">MNRLEESVSAWPVNGLPATLAGRTRRVYDRLAAVYPVSTMLFHSRAHRCALGASGIRDGMKVLEVATGSGEMFRRLIRANRAGTTVGVDLSPNMAARTQRTARTKFPDALSHCQAVDARHMPFRSESFDAVFCCYLLELLSAEDIVSTLGEFRRVLRDRGNLTLVLIGQNTATFNAVYKVLGKVAPAFWGRQVEQRVPQLIESVRFEILKDEMVRQIFYPSRILVARK</sequence>
<dbReference type="InterPro" id="IPR029063">
    <property type="entry name" value="SAM-dependent_MTases_sf"/>
</dbReference>
<evidence type="ECO:0000259" key="1">
    <source>
        <dbReference type="Pfam" id="PF13649"/>
    </source>
</evidence>
<dbReference type="InterPro" id="IPR041698">
    <property type="entry name" value="Methyltransf_25"/>
</dbReference>
<dbReference type="HOGENOM" id="CLU_1214164_0_0_0"/>
<dbReference type="InterPro" id="IPR050508">
    <property type="entry name" value="Methyltransf_Superfamily"/>
</dbReference>
<organism evidence="2">
    <name type="scientific">Solibacter usitatus (strain Ellin6076)</name>
    <dbReference type="NCBI Taxonomy" id="234267"/>
    <lineage>
        <taxon>Bacteria</taxon>
        <taxon>Pseudomonadati</taxon>
        <taxon>Acidobacteriota</taxon>
        <taxon>Terriglobia</taxon>
        <taxon>Bryobacterales</taxon>
        <taxon>Solibacteraceae</taxon>
        <taxon>Candidatus Solibacter</taxon>
    </lineage>
</organism>
<dbReference type="SUPFAM" id="SSF53335">
    <property type="entry name" value="S-adenosyl-L-methionine-dependent methyltransferases"/>
    <property type="match status" value="1"/>
</dbReference>
<dbReference type="Gene3D" id="3.40.50.150">
    <property type="entry name" value="Vaccinia Virus protein VP39"/>
    <property type="match status" value="1"/>
</dbReference>
<dbReference type="GO" id="GO:0032259">
    <property type="term" value="P:methylation"/>
    <property type="evidence" value="ECO:0007669"/>
    <property type="project" value="UniProtKB-KW"/>
</dbReference>
<dbReference type="CDD" id="cd02440">
    <property type="entry name" value="AdoMet_MTases"/>
    <property type="match status" value="1"/>
</dbReference>
<dbReference type="AlphaFoldDB" id="Q025Z9"/>
<reference evidence="2" key="1">
    <citation type="submission" date="2006-10" db="EMBL/GenBank/DDBJ databases">
        <title>Complete sequence of Solibacter usitatus Ellin6076.</title>
        <authorList>
            <consortium name="US DOE Joint Genome Institute"/>
            <person name="Copeland A."/>
            <person name="Lucas S."/>
            <person name="Lapidus A."/>
            <person name="Barry K."/>
            <person name="Detter J.C."/>
            <person name="Glavina del Rio T."/>
            <person name="Hammon N."/>
            <person name="Israni S."/>
            <person name="Dalin E."/>
            <person name="Tice H."/>
            <person name="Pitluck S."/>
            <person name="Thompson L.S."/>
            <person name="Brettin T."/>
            <person name="Bruce D."/>
            <person name="Han C."/>
            <person name="Tapia R."/>
            <person name="Gilna P."/>
            <person name="Schmutz J."/>
            <person name="Larimer F."/>
            <person name="Land M."/>
            <person name="Hauser L."/>
            <person name="Kyrpides N."/>
            <person name="Mikhailova N."/>
            <person name="Janssen P.H."/>
            <person name="Kuske C.R."/>
            <person name="Richardson P."/>
        </authorList>
    </citation>
    <scope>NUCLEOTIDE SEQUENCE</scope>
    <source>
        <strain evidence="2">Ellin6076</strain>
    </source>
</reference>